<evidence type="ECO:0000313" key="6">
    <source>
        <dbReference type="EMBL" id="PQP23445.1"/>
    </source>
</evidence>
<keyword evidence="3 6" id="KW-0378">Hydrolase</keyword>
<evidence type="ECO:0000256" key="4">
    <source>
        <dbReference type="ARBA" id="ARBA00022833"/>
    </source>
</evidence>
<dbReference type="EMBL" id="PUIO01000021">
    <property type="protein sequence ID" value="PQP23445.1"/>
    <property type="molecule type" value="Genomic_DNA"/>
</dbReference>
<dbReference type="PANTHER" id="PTHR42978">
    <property type="entry name" value="QUORUM-QUENCHING LACTONASE YTNP-RELATED-RELATED"/>
    <property type="match status" value="1"/>
</dbReference>
<evidence type="ECO:0000256" key="2">
    <source>
        <dbReference type="ARBA" id="ARBA00022723"/>
    </source>
</evidence>
<keyword evidence="2" id="KW-0479">Metal-binding</keyword>
<dbReference type="Pfam" id="PF00753">
    <property type="entry name" value="Lactamase_B"/>
    <property type="match status" value="1"/>
</dbReference>
<dbReference type="SUPFAM" id="SSF56281">
    <property type="entry name" value="Metallo-hydrolase/oxidoreductase"/>
    <property type="match status" value="1"/>
</dbReference>
<dbReference type="CDD" id="cd07720">
    <property type="entry name" value="OPHC2-like_MBL-fold"/>
    <property type="match status" value="1"/>
</dbReference>
<dbReference type="AlphaFoldDB" id="A0A2S8J8W6"/>
<dbReference type="GO" id="GO:0016787">
    <property type="term" value="F:hydrolase activity"/>
    <property type="evidence" value="ECO:0007669"/>
    <property type="project" value="UniProtKB-KW"/>
</dbReference>
<evidence type="ECO:0000256" key="1">
    <source>
        <dbReference type="ARBA" id="ARBA00007749"/>
    </source>
</evidence>
<evidence type="ECO:0000313" key="7">
    <source>
        <dbReference type="Proteomes" id="UP000239290"/>
    </source>
</evidence>
<dbReference type="PANTHER" id="PTHR42978:SF6">
    <property type="entry name" value="QUORUM-QUENCHING LACTONASE YTNP-RELATED"/>
    <property type="match status" value="1"/>
</dbReference>
<dbReference type="SMART" id="SM00849">
    <property type="entry name" value="Lactamase_B"/>
    <property type="match status" value="1"/>
</dbReference>
<gene>
    <name evidence="6" type="ORF">C5613_19095</name>
</gene>
<organism evidence="6 7">
    <name type="scientific">Rhodococcus opacus</name>
    <name type="common">Nocardia opaca</name>
    <dbReference type="NCBI Taxonomy" id="37919"/>
    <lineage>
        <taxon>Bacteria</taxon>
        <taxon>Bacillati</taxon>
        <taxon>Actinomycetota</taxon>
        <taxon>Actinomycetes</taxon>
        <taxon>Mycobacteriales</taxon>
        <taxon>Nocardiaceae</taxon>
        <taxon>Rhodococcus</taxon>
    </lineage>
</organism>
<sequence>MKIGSLLLESLVDGAGHEDPREVLFRPEIPGDPWDDHTELLTEDGNLELSVGGYLLRTGDRNILVDAGVGTIDNGKYRGGQFLESLKSHGLDPDDITDVVFTHLHFDHVGWATKKGAVVFENATYRVHKLDWEHFVESPGAEPGAVRKLKPLESRLELFAGDLTLAPGLDARHTPGHTPGSTTFIVSSEGQRAALIGDLAHTPVELIESHWHFAFDFDSVAAATVRADFVREFTDTDTDILAAHFPGMQAGRLTTTNGAPRWVYTKEN</sequence>
<proteinExistence type="inferred from homology"/>
<dbReference type="RefSeq" id="WP_105416643.1">
    <property type="nucleotide sequence ID" value="NZ_PUIO01000021.1"/>
</dbReference>
<accession>A0A2S8J8W6</accession>
<name>A0A2S8J8W6_RHOOP</name>
<feature type="domain" description="Metallo-beta-lactamase" evidence="5">
    <location>
        <begin position="50"/>
        <end position="244"/>
    </location>
</feature>
<protein>
    <submittedName>
        <fullName evidence="6">MBL fold metallo-hydrolase</fullName>
    </submittedName>
</protein>
<keyword evidence="4" id="KW-0862">Zinc</keyword>
<dbReference type="Proteomes" id="UP000239290">
    <property type="component" value="Unassembled WGS sequence"/>
</dbReference>
<dbReference type="InterPro" id="IPR051013">
    <property type="entry name" value="MBL_superfamily_lactonases"/>
</dbReference>
<comment type="similarity">
    <text evidence="1">Belongs to the metallo-beta-lactamase superfamily.</text>
</comment>
<dbReference type="InterPro" id="IPR001279">
    <property type="entry name" value="Metallo-B-lactamas"/>
</dbReference>
<dbReference type="Gene3D" id="3.60.15.10">
    <property type="entry name" value="Ribonuclease Z/Hydroxyacylglutathione hydrolase-like"/>
    <property type="match status" value="1"/>
</dbReference>
<dbReference type="InterPro" id="IPR036866">
    <property type="entry name" value="RibonucZ/Hydroxyglut_hydro"/>
</dbReference>
<comment type="caution">
    <text evidence="6">The sequence shown here is derived from an EMBL/GenBank/DDBJ whole genome shotgun (WGS) entry which is preliminary data.</text>
</comment>
<dbReference type="GO" id="GO:0046872">
    <property type="term" value="F:metal ion binding"/>
    <property type="evidence" value="ECO:0007669"/>
    <property type="project" value="UniProtKB-KW"/>
</dbReference>
<reference evidence="7" key="1">
    <citation type="submission" date="2018-02" db="EMBL/GenBank/DDBJ databases">
        <title>Draft genome sequencing of Rhodococcus opacus KU647198.</title>
        <authorList>
            <person name="Zheng B.-X."/>
        </authorList>
    </citation>
    <scope>NUCLEOTIDE SEQUENCE [LARGE SCALE GENOMIC DNA]</scope>
    <source>
        <strain evidence="7">04-OD7</strain>
    </source>
</reference>
<evidence type="ECO:0000256" key="3">
    <source>
        <dbReference type="ARBA" id="ARBA00022801"/>
    </source>
</evidence>
<evidence type="ECO:0000259" key="5">
    <source>
        <dbReference type="SMART" id="SM00849"/>
    </source>
</evidence>